<organism evidence="1 2">
    <name type="scientific">Flavobacterium crassostreae</name>
    <dbReference type="NCBI Taxonomy" id="1763534"/>
    <lineage>
        <taxon>Bacteria</taxon>
        <taxon>Pseudomonadati</taxon>
        <taxon>Bacteroidota</taxon>
        <taxon>Flavobacteriia</taxon>
        <taxon>Flavobacteriales</taxon>
        <taxon>Flavobacteriaceae</taxon>
        <taxon>Flavobacterium</taxon>
    </lineage>
</organism>
<evidence type="ECO:0000313" key="2">
    <source>
        <dbReference type="Proteomes" id="UP000093510"/>
    </source>
</evidence>
<dbReference type="OrthoDB" id="8418771at2"/>
<dbReference type="AlphaFoldDB" id="A0A1B9EA65"/>
<comment type="caution">
    <text evidence="1">The sequence shown here is derived from an EMBL/GenBank/DDBJ whole genome shotgun (WGS) entry which is preliminary data.</text>
</comment>
<evidence type="ECO:0000313" key="1">
    <source>
        <dbReference type="EMBL" id="OCB78834.1"/>
    </source>
</evidence>
<dbReference type="Proteomes" id="UP000093510">
    <property type="component" value="Unassembled WGS sequence"/>
</dbReference>
<name>A0A1B9EA65_9FLAO</name>
<dbReference type="RefSeq" id="WP_066330822.1">
    <property type="nucleotide sequence ID" value="NZ_CP017688.1"/>
</dbReference>
<dbReference type="STRING" id="1763534.GCA_001831475_01923"/>
<gene>
    <name evidence="1" type="ORF">LPBF_00155</name>
</gene>
<accession>A0A1B9EA65</accession>
<reference evidence="1 2" key="1">
    <citation type="submission" date="2016-03" db="EMBL/GenBank/DDBJ databases">
        <authorList>
            <person name="Ploux O."/>
        </authorList>
    </citation>
    <scope>NUCLEOTIDE SEQUENCE [LARGE SCALE GENOMIC DNA]</scope>
    <source>
        <strain evidence="1 2">LPB0076</strain>
    </source>
</reference>
<proteinExistence type="predicted"/>
<keyword evidence="2" id="KW-1185">Reference proteome</keyword>
<protein>
    <recommendedName>
        <fullName evidence="3">Phosphoribosylpyrophosphate synthetase</fullName>
    </recommendedName>
</protein>
<sequence length="103" mass="11645">MKNKMYHYATVSKALDDLHEKGYTFDFNIHEQDIVQNPHNYQIEHIYRYEGNTDPGDAAIVYGIKATSGKKGVFVAGFSANSINDAGQTLIQLSIKNRHKDRA</sequence>
<dbReference type="EMBL" id="LVEP01000001">
    <property type="protein sequence ID" value="OCB78834.1"/>
    <property type="molecule type" value="Genomic_DNA"/>
</dbReference>
<evidence type="ECO:0008006" key="3">
    <source>
        <dbReference type="Google" id="ProtNLM"/>
    </source>
</evidence>